<accession>A0AAV8Q8Q7</accession>
<name>A0AAV8Q8Q7_ENSVE</name>
<organism evidence="2 3">
    <name type="scientific">Ensete ventricosum</name>
    <name type="common">Abyssinian banana</name>
    <name type="synonym">Musa ensete</name>
    <dbReference type="NCBI Taxonomy" id="4639"/>
    <lineage>
        <taxon>Eukaryota</taxon>
        <taxon>Viridiplantae</taxon>
        <taxon>Streptophyta</taxon>
        <taxon>Embryophyta</taxon>
        <taxon>Tracheophyta</taxon>
        <taxon>Spermatophyta</taxon>
        <taxon>Magnoliopsida</taxon>
        <taxon>Liliopsida</taxon>
        <taxon>Zingiberales</taxon>
        <taxon>Musaceae</taxon>
        <taxon>Ensete</taxon>
    </lineage>
</organism>
<dbReference type="AlphaFoldDB" id="A0AAV8Q8Q7"/>
<dbReference type="Proteomes" id="UP001222027">
    <property type="component" value="Unassembled WGS sequence"/>
</dbReference>
<evidence type="ECO:0000313" key="2">
    <source>
        <dbReference type="EMBL" id="KAJ8465275.1"/>
    </source>
</evidence>
<sequence length="102" mass="11684">MPLLDARWQKEGLRKWRDSGSSSSSIEISAVEEDEDGGGLLHVSSTRMTSRHLRHEDNVRKDGLWWVGIDSMHAARPHAVWVVLLLREWLDLGSILNNEDRI</sequence>
<keyword evidence="3" id="KW-1185">Reference proteome</keyword>
<feature type="region of interest" description="Disordered" evidence="1">
    <location>
        <begin position="16"/>
        <end position="41"/>
    </location>
</feature>
<gene>
    <name evidence="2" type="ORF">OPV22_027827</name>
</gene>
<dbReference type="EMBL" id="JAQQAF010000008">
    <property type="protein sequence ID" value="KAJ8465275.1"/>
    <property type="molecule type" value="Genomic_DNA"/>
</dbReference>
<reference evidence="2 3" key="1">
    <citation type="submission" date="2022-12" db="EMBL/GenBank/DDBJ databases">
        <title>Chromosome-scale assembly of the Ensete ventricosum genome.</title>
        <authorList>
            <person name="Dussert Y."/>
            <person name="Stocks J."/>
            <person name="Wendawek A."/>
            <person name="Woldeyes F."/>
            <person name="Nichols R.A."/>
            <person name="Borrell J.S."/>
        </authorList>
    </citation>
    <scope>NUCLEOTIDE SEQUENCE [LARGE SCALE GENOMIC DNA]</scope>
    <source>
        <strain evidence="3">cv. Maze</strain>
        <tissue evidence="2">Seeds</tissue>
    </source>
</reference>
<protein>
    <submittedName>
        <fullName evidence="2">Uncharacterized protein</fullName>
    </submittedName>
</protein>
<evidence type="ECO:0000256" key="1">
    <source>
        <dbReference type="SAM" id="MobiDB-lite"/>
    </source>
</evidence>
<comment type="caution">
    <text evidence="2">The sequence shown here is derived from an EMBL/GenBank/DDBJ whole genome shotgun (WGS) entry which is preliminary data.</text>
</comment>
<feature type="compositionally biased region" description="Low complexity" evidence="1">
    <location>
        <begin position="19"/>
        <end position="29"/>
    </location>
</feature>
<proteinExistence type="predicted"/>
<evidence type="ECO:0000313" key="3">
    <source>
        <dbReference type="Proteomes" id="UP001222027"/>
    </source>
</evidence>